<sequence>MVKLSRPPRKEVKAGILETAAHEFLSFGYHDARIARIAAKAGYTKGALYSNFGSKPQLFTEVLMEHLKVTEVTFVPEMIRILQTKQPAEATAQQLSNLLQERSVELLPWQVLIAQFRLLAVNDSEARDAYQAFMEFYLNLALEICDTNELLTHVTPTRRRIIVFSALQIINSATLEAATLTSLTAEYFSNSLAAIFMRSLKDLKNENAN</sequence>
<comment type="caution">
    <text evidence="4">The sequence shown here is derived from an EMBL/GenBank/DDBJ whole genome shotgun (WGS) entry which is preliminary data.</text>
</comment>
<dbReference type="GO" id="GO:0003700">
    <property type="term" value="F:DNA-binding transcription factor activity"/>
    <property type="evidence" value="ECO:0007669"/>
    <property type="project" value="TreeGrafter"/>
</dbReference>
<keyword evidence="5" id="KW-1185">Reference proteome</keyword>
<evidence type="ECO:0000256" key="1">
    <source>
        <dbReference type="ARBA" id="ARBA00023125"/>
    </source>
</evidence>
<accession>C0W194</accession>
<dbReference type="InterPro" id="IPR009057">
    <property type="entry name" value="Homeodomain-like_sf"/>
</dbReference>
<dbReference type="InterPro" id="IPR050109">
    <property type="entry name" value="HTH-type_TetR-like_transc_reg"/>
</dbReference>
<gene>
    <name evidence="4" type="ORF">HMPREF0044_1184</name>
</gene>
<dbReference type="AlphaFoldDB" id="C0W194"/>
<dbReference type="GO" id="GO:0000976">
    <property type="term" value="F:transcription cis-regulatory region binding"/>
    <property type="evidence" value="ECO:0007669"/>
    <property type="project" value="TreeGrafter"/>
</dbReference>
<name>C0W194_9ACTO</name>
<dbReference type="HOGENOM" id="CLU_069356_15_11_11"/>
<reference evidence="4 5" key="1">
    <citation type="submission" date="2009-01" db="EMBL/GenBank/DDBJ databases">
        <authorList>
            <person name="Qin X."/>
            <person name="Bachman B."/>
            <person name="Battles P."/>
            <person name="Bell A."/>
            <person name="Bess C."/>
            <person name="Bickham C."/>
            <person name="Chaboub L."/>
            <person name="Chen D."/>
            <person name="Coyle M."/>
            <person name="Deiros D.R."/>
            <person name="Dinh H."/>
            <person name="Forbes L."/>
            <person name="Fowler G."/>
            <person name="Francisco L."/>
            <person name="Fu Q."/>
            <person name="Gubbala S."/>
            <person name="Hale W."/>
            <person name="Han Y."/>
            <person name="Hemphill L."/>
            <person name="Highlander S.K."/>
            <person name="Hirani K."/>
            <person name="Hogues M."/>
            <person name="Jackson L."/>
            <person name="Jakkamsetti A."/>
            <person name="Javaid M."/>
            <person name="Jiang H."/>
            <person name="Korchina V."/>
            <person name="Kovar C."/>
            <person name="Lara F."/>
            <person name="Lee S."/>
            <person name="Mata R."/>
            <person name="Mathew T."/>
            <person name="Moen C."/>
            <person name="Morales K."/>
            <person name="Munidasa M."/>
            <person name="Nazareth L."/>
            <person name="Ngo R."/>
            <person name="Nguyen L."/>
            <person name="Okwuonu G."/>
            <person name="Ongeri F."/>
            <person name="Patil S."/>
            <person name="Petrosino J."/>
            <person name="Pham C."/>
            <person name="Pham P."/>
            <person name="Pu L.-L."/>
            <person name="Puazo M."/>
            <person name="Raj R."/>
            <person name="Reid J."/>
            <person name="Rouhana J."/>
            <person name="Saada N."/>
            <person name="Shang Y."/>
            <person name="Simmons D."/>
            <person name="Thornton R."/>
            <person name="Warren J."/>
            <person name="Weissenberger G."/>
            <person name="Zhang J."/>
            <person name="Zhang L."/>
            <person name="Zhou C."/>
            <person name="Zhu D."/>
            <person name="Muzny D."/>
            <person name="Worley K."/>
            <person name="Gibbs R."/>
        </authorList>
    </citation>
    <scope>NUCLEOTIDE SEQUENCE [LARGE SCALE GENOMIC DNA]</scope>
    <source>
        <strain evidence="4 5">DSM 15436</strain>
    </source>
</reference>
<proteinExistence type="predicted"/>
<dbReference type="PROSITE" id="PS50977">
    <property type="entry name" value="HTH_TETR_2"/>
    <property type="match status" value="1"/>
</dbReference>
<dbReference type="Pfam" id="PF00440">
    <property type="entry name" value="TetR_N"/>
    <property type="match status" value="1"/>
</dbReference>
<dbReference type="EMBL" id="ACFG01000032">
    <property type="protein sequence ID" value="EEH63583.1"/>
    <property type="molecule type" value="Genomic_DNA"/>
</dbReference>
<dbReference type="PANTHER" id="PTHR30055">
    <property type="entry name" value="HTH-TYPE TRANSCRIPTIONAL REGULATOR RUTR"/>
    <property type="match status" value="1"/>
</dbReference>
<feature type="domain" description="HTH tetR-type" evidence="3">
    <location>
        <begin position="10"/>
        <end position="70"/>
    </location>
</feature>
<dbReference type="SUPFAM" id="SSF46689">
    <property type="entry name" value="Homeodomain-like"/>
    <property type="match status" value="1"/>
</dbReference>
<dbReference type="Gene3D" id="1.10.357.10">
    <property type="entry name" value="Tetracycline Repressor, domain 2"/>
    <property type="match status" value="1"/>
</dbReference>
<evidence type="ECO:0000313" key="5">
    <source>
        <dbReference type="Proteomes" id="UP000010301"/>
    </source>
</evidence>
<keyword evidence="1 2" id="KW-0238">DNA-binding</keyword>
<dbReference type="PRINTS" id="PR00455">
    <property type="entry name" value="HTHTETR"/>
</dbReference>
<dbReference type="PANTHER" id="PTHR30055:SF226">
    <property type="entry name" value="HTH-TYPE TRANSCRIPTIONAL REGULATOR PKSA"/>
    <property type="match status" value="1"/>
</dbReference>
<dbReference type="STRING" id="525245.HMPREF0044_1184"/>
<dbReference type="eggNOG" id="COG1309">
    <property type="taxonomic scope" value="Bacteria"/>
</dbReference>
<evidence type="ECO:0000313" key="4">
    <source>
        <dbReference type="EMBL" id="EEH63583.1"/>
    </source>
</evidence>
<dbReference type="InterPro" id="IPR001647">
    <property type="entry name" value="HTH_TetR"/>
</dbReference>
<evidence type="ECO:0000256" key="2">
    <source>
        <dbReference type="PROSITE-ProRule" id="PRU00335"/>
    </source>
</evidence>
<protein>
    <submittedName>
        <fullName evidence="4">Transcriptional regulator, TetR family</fullName>
    </submittedName>
</protein>
<dbReference type="Proteomes" id="UP000010301">
    <property type="component" value="Unassembled WGS sequence"/>
</dbReference>
<evidence type="ECO:0000259" key="3">
    <source>
        <dbReference type="PROSITE" id="PS50977"/>
    </source>
</evidence>
<organism evidence="4 5">
    <name type="scientific">Gleimia coleocanis DSM 15436</name>
    <dbReference type="NCBI Taxonomy" id="525245"/>
    <lineage>
        <taxon>Bacteria</taxon>
        <taxon>Bacillati</taxon>
        <taxon>Actinomycetota</taxon>
        <taxon>Actinomycetes</taxon>
        <taxon>Actinomycetales</taxon>
        <taxon>Actinomycetaceae</taxon>
        <taxon>Gleimia</taxon>
    </lineage>
</organism>
<feature type="DNA-binding region" description="H-T-H motif" evidence="2">
    <location>
        <begin position="33"/>
        <end position="52"/>
    </location>
</feature>
<dbReference type="RefSeq" id="WP_006546354.1">
    <property type="nucleotide sequence ID" value="NZ_DS999541.1"/>
</dbReference>
<dbReference type="OrthoDB" id="7252896at2"/>